<dbReference type="Pfam" id="PF01607">
    <property type="entry name" value="CBM_14"/>
    <property type="match status" value="1"/>
</dbReference>
<evidence type="ECO:0000256" key="1">
    <source>
        <dbReference type="SAM" id="SignalP"/>
    </source>
</evidence>
<reference evidence="4" key="1">
    <citation type="submission" date="2025-08" db="UniProtKB">
        <authorList>
            <consortium name="RefSeq"/>
        </authorList>
    </citation>
    <scope>IDENTIFICATION</scope>
</reference>
<dbReference type="RefSeq" id="XP_014671026.1">
    <property type="nucleotide sequence ID" value="XM_014815540.1"/>
</dbReference>
<evidence type="ECO:0000313" key="3">
    <source>
        <dbReference type="Proteomes" id="UP000695022"/>
    </source>
</evidence>
<dbReference type="SMART" id="SM00494">
    <property type="entry name" value="ChtBD2"/>
    <property type="match status" value="1"/>
</dbReference>
<evidence type="ECO:0000259" key="2">
    <source>
        <dbReference type="PROSITE" id="PS50940"/>
    </source>
</evidence>
<feature type="signal peptide" evidence="1">
    <location>
        <begin position="1"/>
        <end position="22"/>
    </location>
</feature>
<feature type="chain" id="PRO_5045428661" evidence="1">
    <location>
        <begin position="23"/>
        <end position="492"/>
    </location>
</feature>
<dbReference type="SUPFAM" id="SSF57625">
    <property type="entry name" value="Invertebrate chitin-binding proteins"/>
    <property type="match status" value="1"/>
</dbReference>
<sequence>MTGGCRILALCALLAVVGVVSGKTLRRDKRFFLPQTVVDQCDPNVGNLTFAADPNNCQVFYSCVHGWPKMELCPGFGVYNPGSQRCEDEEAAVNDVCGHIPPSQLTAALDDVNVDAAEPCDRNRCRLPECRCSGADIPGDLLASETPQMVLIMWDNSIRVADYAHLYQQVFSKVDERRARNRRLNPNGCPVAGTFFATHQFTDYAAVQSLFKHGHEIAANTITGTFDLYADGWRQANAQRWSRELGLQPSMLSRFANIPDSEIRGARAPYIQPGGNQQFMAVMENGFLYDSSLVTLQMDPPIWPYTLDYLSEAGCLVKPCPTSSFRGVWEVPLVAWLDTNDTFCSNVDSCYFPNDKEEALTLLRSNFRRHYDSNRAPFVMSLRPRWFYEAYYNLEALQEFMDELQALDDVYFVTATQALNWIRRPTRLADVKSFDGWSCDAPPPSMCDRPSLCGYFNITYRPNSEEHQGDRFFQTCNTCPAEYPWLDNPLGQ</sequence>
<dbReference type="Proteomes" id="UP000695022">
    <property type="component" value="Unplaced"/>
</dbReference>
<name>A0ABM1EFQ5_PRICU</name>
<dbReference type="Gene3D" id="3.20.20.370">
    <property type="entry name" value="Glycoside hydrolase/deacetylase"/>
    <property type="match status" value="1"/>
</dbReference>
<proteinExistence type="predicted"/>
<dbReference type="PANTHER" id="PTHR45985:SF3">
    <property type="entry name" value="CHITIN DEACETYLASE-LIKE 4"/>
    <property type="match status" value="1"/>
</dbReference>
<dbReference type="SUPFAM" id="SSF88713">
    <property type="entry name" value="Glycoside hydrolase/deacetylase"/>
    <property type="match status" value="1"/>
</dbReference>
<evidence type="ECO:0000313" key="4">
    <source>
        <dbReference type="RefSeq" id="XP_014671026.1"/>
    </source>
</evidence>
<dbReference type="InterPro" id="IPR002557">
    <property type="entry name" value="Chitin-bd_dom"/>
</dbReference>
<accession>A0ABM1EFQ5</accession>
<keyword evidence="3" id="KW-1185">Reference proteome</keyword>
<dbReference type="GeneID" id="106811818"/>
<gene>
    <name evidence="4" type="primary">LOC106811818</name>
</gene>
<feature type="domain" description="Chitin-binding type-2" evidence="2">
    <location>
        <begin position="38"/>
        <end position="99"/>
    </location>
</feature>
<dbReference type="InterPro" id="IPR036508">
    <property type="entry name" value="Chitin-bd_dom_sf"/>
</dbReference>
<organism evidence="3 4">
    <name type="scientific">Priapulus caudatus</name>
    <name type="common">Priapulid worm</name>
    <dbReference type="NCBI Taxonomy" id="37621"/>
    <lineage>
        <taxon>Eukaryota</taxon>
        <taxon>Metazoa</taxon>
        <taxon>Ecdysozoa</taxon>
        <taxon>Scalidophora</taxon>
        <taxon>Priapulida</taxon>
        <taxon>Priapulimorpha</taxon>
        <taxon>Priapulimorphida</taxon>
        <taxon>Priapulidae</taxon>
        <taxon>Priapulus</taxon>
    </lineage>
</organism>
<dbReference type="PROSITE" id="PS50940">
    <property type="entry name" value="CHIT_BIND_II"/>
    <property type="match status" value="1"/>
</dbReference>
<protein>
    <submittedName>
        <fullName evidence="4">Uncharacterized protein LOC106811818</fullName>
    </submittedName>
</protein>
<dbReference type="InterPro" id="IPR052740">
    <property type="entry name" value="CE4"/>
</dbReference>
<dbReference type="Gene3D" id="2.170.140.10">
    <property type="entry name" value="Chitin binding domain"/>
    <property type="match status" value="1"/>
</dbReference>
<dbReference type="InterPro" id="IPR011330">
    <property type="entry name" value="Glyco_hydro/deAcase_b/a-brl"/>
</dbReference>
<keyword evidence="1" id="KW-0732">Signal</keyword>
<dbReference type="PANTHER" id="PTHR45985">
    <property type="match status" value="1"/>
</dbReference>